<comment type="similarity">
    <text evidence="2 10">Belongs to the DPM2 family.</text>
</comment>
<evidence type="ECO:0000256" key="9">
    <source>
        <dbReference type="ARBA" id="ARBA00046896"/>
    </source>
</evidence>
<keyword evidence="5 10" id="KW-0256">Endoplasmic reticulum</keyword>
<dbReference type="GO" id="GO:0180047">
    <property type="term" value="P:dolichol phosphate mannose biosynthetic process"/>
    <property type="evidence" value="ECO:0007669"/>
    <property type="project" value="InterPro"/>
</dbReference>
<dbReference type="Proteomes" id="UP000504628">
    <property type="component" value="Chromosome 9"/>
</dbReference>
<sequence>MERWKVGFGGAEQDWECTPELFQQCQQFIDSQRVIHRYFLSRAYAIAIRLVAGLLLLLFVGVFITYVMLKNQKVTRKAQ</sequence>
<evidence type="ECO:0000256" key="3">
    <source>
        <dbReference type="ARBA" id="ARBA00018157"/>
    </source>
</evidence>
<dbReference type="UniPathway" id="UPA00378"/>
<evidence type="ECO:0000313" key="12">
    <source>
        <dbReference type="RefSeq" id="XP_035866009.1"/>
    </source>
</evidence>
<protein>
    <recommendedName>
        <fullName evidence="3 10">Dolichol phosphate-mannose biosynthesis regulatory protein</fullName>
    </recommendedName>
</protein>
<gene>
    <name evidence="12" type="primary">LOC118496903</name>
</gene>
<organism evidence="11 12">
    <name type="scientific">Phyllostomus discolor</name>
    <name type="common">pale spear-nosed bat</name>
    <dbReference type="NCBI Taxonomy" id="89673"/>
    <lineage>
        <taxon>Eukaryota</taxon>
        <taxon>Metazoa</taxon>
        <taxon>Chordata</taxon>
        <taxon>Craniata</taxon>
        <taxon>Vertebrata</taxon>
        <taxon>Euteleostomi</taxon>
        <taxon>Mammalia</taxon>
        <taxon>Eutheria</taxon>
        <taxon>Laurasiatheria</taxon>
        <taxon>Chiroptera</taxon>
        <taxon>Yangochiroptera</taxon>
        <taxon>Phyllostomidae</taxon>
        <taxon>Phyllostominae</taxon>
        <taxon>Phyllostomus</taxon>
    </lineage>
</organism>
<comment type="subcellular location">
    <subcellularLocation>
        <location evidence="1 10">Endoplasmic reticulum membrane</location>
        <topology evidence="1 10">Multi-pass membrane protein</topology>
    </subcellularLocation>
</comment>
<dbReference type="KEGG" id="pdic:118496903"/>
<evidence type="ECO:0000256" key="1">
    <source>
        <dbReference type="ARBA" id="ARBA00004477"/>
    </source>
</evidence>
<dbReference type="InterPro" id="IPR009914">
    <property type="entry name" value="DPM2"/>
</dbReference>
<comment type="pathway">
    <text evidence="10">Protein modification; protein glycosylation.</text>
</comment>
<dbReference type="GO" id="GO:0030234">
    <property type="term" value="F:enzyme regulator activity"/>
    <property type="evidence" value="ECO:0007669"/>
    <property type="project" value="UniProtKB-UniRule"/>
</dbReference>
<dbReference type="GO" id="GO:0033185">
    <property type="term" value="C:dolichol-phosphate-mannose synthase complex"/>
    <property type="evidence" value="ECO:0007669"/>
    <property type="project" value="TreeGrafter"/>
</dbReference>
<dbReference type="Pfam" id="PF07297">
    <property type="entry name" value="DPM2"/>
    <property type="match status" value="1"/>
</dbReference>
<dbReference type="PANTHER" id="PTHR15039:SF11">
    <property type="entry name" value="DOLICHOL PHOSPHATE-MANNOSE BIOSYNTHESIS REGULATORY PROTEIN"/>
    <property type="match status" value="1"/>
</dbReference>
<comment type="function">
    <text evidence="10">Regulatory subunit of the dolichol-phosphate mannose (DPM) synthase complex; essential for the ER localization.</text>
</comment>
<evidence type="ECO:0000256" key="5">
    <source>
        <dbReference type="ARBA" id="ARBA00022824"/>
    </source>
</evidence>
<keyword evidence="7 10" id="KW-0472">Membrane</keyword>
<proteinExistence type="inferred from homology"/>
<dbReference type="PANTHER" id="PTHR15039">
    <property type="entry name" value="DOLICHOL PHOSPHATE-MANNOSE BIOSYNTHESIS REGULATORY PROTEIN"/>
    <property type="match status" value="1"/>
</dbReference>
<evidence type="ECO:0000256" key="6">
    <source>
        <dbReference type="ARBA" id="ARBA00022989"/>
    </source>
</evidence>
<dbReference type="AlphaFoldDB" id="A0A7E6CIG2"/>
<reference evidence="12" key="1">
    <citation type="submission" date="2025-08" db="UniProtKB">
        <authorList>
            <consortium name="RefSeq"/>
        </authorList>
    </citation>
    <scope>IDENTIFICATION</scope>
    <source>
        <tissue evidence="12">Muscle</tissue>
    </source>
</reference>
<dbReference type="GeneID" id="118496903"/>
<keyword evidence="6 10" id="KW-1133">Transmembrane helix</keyword>
<evidence type="ECO:0000256" key="10">
    <source>
        <dbReference type="RuleBase" id="RU365084"/>
    </source>
</evidence>
<dbReference type="GO" id="GO:0005789">
    <property type="term" value="C:endoplasmic reticulum membrane"/>
    <property type="evidence" value="ECO:0007669"/>
    <property type="project" value="UniProtKB-SubCell"/>
</dbReference>
<evidence type="ECO:0000256" key="8">
    <source>
        <dbReference type="ARBA" id="ARBA00045174"/>
    </source>
</evidence>
<name>A0A7E6CIG2_9CHIR</name>
<accession>A0A7E6CIG2</accession>
<comment type="function">
    <text evidence="8">Regulates the biosynthesis of dolichol phosphate-mannose. Regulatory subunit of the dolichol-phosphate mannose (DPM) synthase complex; essential for the ER localization and stable expression of DPM1. Part of the glycosylphosphatidylinositol-N-acetylglucosaminyltransferase (GPI-GnT) complex that catalyzes the transfer of N-acetylglucosamine from UDP-N-acetylglucosamine to phosphatidylinositol and participates in the first step of GPI biosynthesis. May act by regulating the GPI-GNT complex.</text>
</comment>
<evidence type="ECO:0000256" key="4">
    <source>
        <dbReference type="ARBA" id="ARBA00022692"/>
    </source>
</evidence>
<evidence type="ECO:0000256" key="7">
    <source>
        <dbReference type="ARBA" id="ARBA00023136"/>
    </source>
</evidence>
<keyword evidence="11" id="KW-1185">Reference proteome</keyword>
<dbReference type="RefSeq" id="XP_035866009.1">
    <property type="nucleotide sequence ID" value="XM_036010116.1"/>
</dbReference>
<dbReference type="GO" id="GO:0006506">
    <property type="term" value="P:GPI anchor biosynthetic process"/>
    <property type="evidence" value="ECO:0007669"/>
    <property type="project" value="TreeGrafter"/>
</dbReference>
<dbReference type="InParanoid" id="A0A7E6CIG2"/>
<feature type="transmembrane region" description="Helical" evidence="10">
    <location>
        <begin position="46"/>
        <end position="69"/>
    </location>
</feature>
<comment type="caution">
    <text evidence="10">Lacks conserved residue(s) required for the propagation of feature annotation.</text>
</comment>
<evidence type="ECO:0000256" key="2">
    <source>
        <dbReference type="ARBA" id="ARBA00005478"/>
    </source>
</evidence>
<comment type="subunit">
    <text evidence="9">Component of the dolichol-phosphate mannose (DPM) synthase complex composed of DPM1, DPM2 and DPM3; in the complex interacts directly with DPM3. Component of the glycosylphosphatidylinositol-N-acetylglucosaminyltransferase (GPI-GnT) complex composed at least by PIGA, PIGC, PIGH, PIGP, PIGQ, PIGY and DPM2. Interacts with PIGA, PIGC and PIGQ.</text>
</comment>
<dbReference type="OrthoDB" id="311279at2759"/>
<evidence type="ECO:0000313" key="11">
    <source>
        <dbReference type="Proteomes" id="UP000504628"/>
    </source>
</evidence>
<keyword evidence="4 10" id="KW-0812">Transmembrane</keyword>